<gene>
    <name evidence="6" type="ORF">GCM10009798_33740</name>
</gene>
<evidence type="ECO:0000256" key="4">
    <source>
        <dbReference type="SAM" id="MobiDB-lite"/>
    </source>
</evidence>
<reference evidence="6 7" key="1">
    <citation type="journal article" date="2019" name="Int. J. Syst. Evol. Microbiol.">
        <title>The Global Catalogue of Microorganisms (GCM) 10K type strain sequencing project: providing services to taxonomists for standard genome sequencing and annotation.</title>
        <authorList>
            <consortium name="The Broad Institute Genomics Platform"/>
            <consortium name="The Broad Institute Genome Sequencing Center for Infectious Disease"/>
            <person name="Wu L."/>
            <person name="Ma J."/>
        </authorList>
    </citation>
    <scope>NUCLEOTIDE SEQUENCE [LARGE SCALE GENOMIC DNA]</scope>
    <source>
        <strain evidence="6 7">JCM 15309</strain>
    </source>
</reference>
<evidence type="ECO:0000256" key="3">
    <source>
        <dbReference type="RuleBase" id="RU000363"/>
    </source>
</evidence>
<evidence type="ECO:0000259" key="5">
    <source>
        <dbReference type="SMART" id="SM00822"/>
    </source>
</evidence>
<dbReference type="PANTHER" id="PTHR43391:SF82">
    <property type="entry name" value="OXIDOREDUCTASE SADH-RELATED"/>
    <property type="match status" value="1"/>
</dbReference>
<feature type="domain" description="Ketoreductase" evidence="5">
    <location>
        <begin position="7"/>
        <end position="189"/>
    </location>
</feature>
<accession>A0ABN2RJQ7</accession>
<dbReference type="RefSeq" id="WP_344046798.1">
    <property type="nucleotide sequence ID" value="NZ_BAAAPB010000004.1"/>
</dbReference>
<dbReference type="InterPro" id="IPR002347">
    <property type="entry name" value="SDR_fam"/>
</dbReference>
<dbReference type="InterPro" id="IPR036291">
    <property type="entry name" value="NAD(P)-bd_dom_sf"/>
</dbReference>
<dbReference type="SUPFAM" id="SSF51735">
    <property type="entry name" value="NAD(P)-binding Rossmann-fold domains"/>
    <property type="match status" value="1"/>
</dbReference>
<evidence type="ECO:0000313" key="7">
    <source>
        <dbReference type="Proteomes" id="UP001500571"/>
    </source>
</evidence>
<organism evidence="6 7">
    <name type="scientific">Nocardioides panacihumi</name>
    <dbReference type="NCBI Taxonomy" id="400774"/>
    <lineage>
        <taxon>Bacteria</taxon>
        <taxon>Bacillati</taxon>
        <taxon>Actinomycetota</taxon>
        <taxon>Actinomycetes</taxon>
        <taxon>Propionibacteriales</taxon>
        <taxon>Nocardioidaceae</taxon>
        <taxon>Nocardioides</taxon>
    </lineage>
</organism>
<name>A0ABN2RJQ7_9ACTN</name>
<protein>
    <submittedName>
        <fullName evidence="6">SDR family NAD(P)-dependent oxidoreductase</fullName>
    </submittedName>
</protein>
<comment type="caution">
    <text evidence="6">The sequence shown here is derived from an EMBL/GenBank/DDBJ whole genome shotgun (WGS) entry which is preliminary data.</text>
</comment>
<sequence length="272" mass="28322">MSTFAGKVAVVTGGASGIGYAVARRLLDEGASVVLADVERPALARAAAELGASGVVTDVGDAAAMERLGAEVIRLHGRVDIAVLNAGVARVAPFEQLTRDDFEWVLGVNLWGVVHGMRTFVPLLEQTSTDGFLLSTASIAGVRTAPGLAAYGASKFAVVALTETLEQELAARSSSLAVGVMVPAMVRTNIVDSERNRPGAGAPAAPSTAGRDDVVTRPGVLDADVAAAMAVEGIRRRDLYVVTHPEQLASVRERHRRIEAAFERADDRGTSA</sequence>
<dbReference type="PRINTS" id="PR00080">
    <property type="entry name" value="SDRFAMILY"/>
</dbReference>
<dbReference type="Gene3D" id="3.40.50.720">
    <property type="entry name" value="NAD(P)-binding Rossmann-like Domain"/>
    <property type="match status" value="1"/>
</dbReference>
<dbReference type="InterPro" id="IPR057326">
    <property type="entry name" value="KR_dom"/>
</dbReference>
<comment type="similarity">
    <text evidence="1 3">Belongs to the short-chain dehydrogenases/reductases (SDR) family.</text>
</comment>
<feature type="region of interest" description="Disordered" evidence="4">
    <location>
        <begin position="192"/>
        <end position="215"/>
    </location>
</feature>
<dbReference type="PANTHER" id="PTHR43391">
    <property type="entry name" value="RETINOL DEHYDROGENASE-RELATED"/>
    <property type="match status" value="1"/>
</dbReference>
<dbReference type="PRINTS" id="PR00081">
    <property type="entry name" value="GDHRDH"/>
</dbReference>
<keyword evidence="7" id="KW-1185">Reference proteome</keyword>
<dbReference type="Proteomes" id="UP001500571">
    <property type="component" value="Unassembled WGS sequence"/>
</dbReference>
<dbReference type="EMBL" id="BAAAPB010000004">
    <property type="protein sequence ID" value="GAA1970250.1"/>
    <property type="molecule type" value="Genomic_DNA"/>
</dbReference>
<keyword evidence="2" id="KW-0560">Oxidoreductase</keyword>
<evidence type="ECO:0000256" key="2">
    <source>
        <dbReference type="ARBA" id="ARBA00023002"/>
    </source>
</evidence>
<proteinExistence type="inferred from homology"/>
<dbReference type="Pfam" id="PF00106">
    <property type="entry name" value="adh_short"/>
    <property type="match status" value="1"/>
</dbReference>
<evidence type="ECO:0000313" key="6">
    <source>
        <dbReference type="EMBL" id="GAA1970250.1"/>
    </source>
</evidence>
<evidence type="ECO:0000256" key="1">
    <source>
        <dbReference type="ARBA" id="ARBA00006484"/>
    </source>
</evidence>
<feature type="compositionally biased region" description="Low complexity" evidence="4">
    <location>
        <begin position="198"/>
        <end position="209"/>
    </location>
</feature>
<dbReference type="CDD" id="cd05233">
    <property type="entry name" value="SDR_c"/>
    <property type="match status" value="1"/>
</dbReference>
<dbReference type="SMART" id="SM00822">
    <property type="entry name" value="PKS_KR"/>
    <property type="match status" value="1"/>
</dbReference>